<name>A0AAE0ZFN7_9GAST</name>
<dbReference type="EMBL" id="JAWDGP010004039">
    <property type="protein sequence ID" value="KAK3768564.1"/>
    <property type="molecule type" value="Genomic_DNA"/>
</dbReference>
<keyword evidence="2" id="KW-1185">Reference proteome</keyword>
<accession>A0AAE0ZFN7</accession>
<evidence type="ECO:0000313" key="1">
    <source>
        <dbReference type="EMBL" id="KAK3768564.1"/>
    </source>
</evidence>
<organism evidence="1 2">
    <name type="scientific">Elysia crispata</name>
    <name type="common">lettuce slug</name>
    <dbReference type="NCBI Taxonomy" id="231223"/>
    <lineage>
        <taxon>Eukaryota</taxon>
        <taxon>Metazoa</taxon>
        <taxon>Spiralia</taxon>
        <taxon>Lophotrochozoa</taxon>
        <taxon>Mollusca</taxon>
        <taxon>Gastropoda</taxon>
        <taxon>Heterobranchia</taxon>
        <taxon>Euthyneura</taxon>
        <taxon>Panpulmonata</taxon>
        <taxon>Sacoglossa</taxon>
        <taxon>Placobranchoidea</taxon>
        <taxon>Plakobranchidae</taxon>
        <taxon>Elysia</taxon>
    </lineage>
</organism>
<proteinExistence type="predicted"/>
<sequence>MQQDWSTSPMDAEGLMDLSFARWRTGRLLVLTPEEEWSTCPMDAGGLVDLSCEYNRTGRPVLWTLEDMLTSGIDA</sequence>
<dbReference type="AlphaFoldDB" id="A0AAE0ZFN7"/>
<gene>
    <name evidence="1" type="ORF">RRG08_002396</name>
</gene>
<protein>
    <submittedName>
        <fullName evidence="1">Uncharacterized protein</fullName>
    </submittedName>
</protein>
<reference evidence="1" key="1">
    <citation type="journal article" date="2023" name="G3 (Bethesda)">
        <title>A reference genome for the long-term kleptoplast-retaining sea slug Elysia crispata morphotype clarki.</title>
        <authorList>
            <person name="Eastman K.E."/>
            <person name="Pendleton A.L."/>
            <person name="Shaikh M.A."/>
            <person name="Suttiyut T."/>
            <person name="Ogas R."/>
            <person name="Tomko P."/>
            <person name="Gavelis G."/>
            <person name="Widhalm J.R."/>
            <person name="Wisecaver J.H."/>
        </authorList>
    </citation>
    <scope>NUCLEOTIDE SEQUENCE</scope>
    <source>
        <strain evidence="1">ECLA1</strain>
    </source>
</reference>
<evidence type="ECO:0000313" key="2">
    <source>
        <dbReference type="Proteomes" id="UP001283361"/>
    </source>
</evidence>
<dbReference type="Proteomes" id="UP001283361">
    <property type="component" value="Unassembled WGS sequence"/>
</dbReference>
<comment type="caution">
    <text evidence="1">The sequence shown here is derived from an EMBL/GenBank/DDBJ whole genome shotgun (WGS) entry which is preliminary data.</text>
</comment>